<dbReference type="InterPro" id="IPR039523">
    <property type="entry name" value="RimK-rel_E_lig_ATP-grasp"/>
</dbReference>
<accession>A0A0U3AU89</accession>
<dbReference type="Proteomes" id="UP000068447">
    <property type="component" value="Chromosome"/>
</dbReference>
<sequence length="386" mass="44442">MNNYIFKLKSLYRQAQEVKRAHNKSITTQILDIIQLYRLNPCCDVWDYYKYRIYTAERGSERYSNTLGSGYIEPFNRSLNVRTGVTVSWDKLLFAQVCEVFKLPTVHLVGVFKPAGPLADFIPVKMNQIDQVKDMMASRKEPMFVKPVLCQQGIGGYYVESYDQDTDKVITKDGKTFTFDEFIKLTINNPDTRLYRRRMGYLFQDVVSQHPAINEFTGTVVPSGLRVMVLNDEHNPIVHSAVWKVVMPGNTNDNFSKGKSGNLVCRIDPENGSVSVAINGFWPFAKYSETHPTTGKRFEDFTIPHWDKLLTEIKHASSVISTMNILHWDVIMGEEGPVILELNDIGGTEFLQIHETALMDRTMRDFMRRYANLKKGERVRRMLEGH</sequence>
<dbReference type="Pfam" id="PF14397">
    <property type="entry name" value="ATPgrasp_ST"/>
    <property type="match status" value="1"/>
</dbReference>
<protein>
    <recommendedName>
        <fullName evidence="1">Alpha-L-glutamate ligase-related protein ATP-grasp domain-containing protein</fullName>
    </recommendedName>
</protein>
<feature type="domain" description="Alpha-L-glutamate ligase-related protein ATP-grasp" evidence="1">
    <location>
        <begin position="75"/>
        <end position="361"/>
    </location>
</feature>
<dbReference type="OrthoDB" id="6378561at2"/>
<proteinExistence type="predicted"/>
<evidence type="ECO:0000259" key="1">
    <source>
        <dbReference type="Pfam" id="PF14397"/>
    </source>
</evidence>
<dbReference type="AlphaFoldDB" id="A0A0U3AU89"/>
<reference evidence="2 3" key="1">
    <citation type="submission" date="2015-12" db="EMBL/GenBank/DDBJ databases">
        <title>Complete genome of Lacimicrobium alkaliphilum KCTC 32984.</title>
        <authorList>
            <person name="Kim S.-G."/>
            <person name="Lee Y.-J."/>
        </authorList>
    </citation>
    <scope>NUCLEOTIDE SEQUENCE [LARGE SCALE GENOMIC DNA]</scope>
    <source>
        <strain evidence="2 3">YelD216</strain>
    </source>
</reference>
<keyword evidence="3" id="KW-1185">Reference proteome</keyword>
<organism evidence="2 3">
    <name type="scientific">Lacimicrobium alkaliphilum</name>
    <dbReference type="NCBI Taxonomy" id="1526571"/>
    <lineage>
        <taxon>Bacteria</taxon>
        <taxon>Pseudomonadati</taxon>
        <taxon>Pseudomonadota</taxon>
        <taxon>Gammaproteobacteria</taxon>
        <taxon>Alteromonadales</taxon>
        <taxon>Alteromonadaceae</taxon>
        <taxon>Lacimicrobium</taxon>
    </lineage>
</organism>
<name>A0A0U3AU89_9ALTE</name>
<evidence type="ECO:0000313" key="2">
    <source>
        <dbReference type="EMBL" id="ALS97663.1"/>
    </source>
</evidence>
<dbReference type="SUPFAM" id="SSF56059">
    <property type="entry name" value="Glutathione synthetase ATP-binding domain-like"/>
    <property type="match status" value="1"/>
</dbReference>
<evidence type="ECO:0000313" key="3">
    <source>
        <dbReference type="Proteomes" id="UP000068447"/>
    </source>
</evidence>
<dbReference type="EMBL" id="CP013650">
    <property type="protein sequence ID" value="ALS97663.1"/>
    <property type="molecule type" value="Genomic_DNA"/>
</dbReference>
<gene>
    <name evidence="2" type="ORF">AT746_04840</name>
</gene>
<dbReference type="RefSeq" id="WP_062477215.1">
    <property type="nucleotide sequence ID" value="NZ_CP013650.1"/>
</dbReference>
<dbReference type="STRING" id="1526571.AT746_04840"/>
<dbReference type="KEGG" id="lal:AT746_04840"/>